<name>A0A5C3NTL7_9APHY</name>
<proteinExistence type="predicted"/>
<feature type="region of interest" description="Disordered" evidence="1">
    <location>
        <begin position="1"/>
        <end position="23"/>
    </location>
</feature>
<dbReference type="InParanoid" id="A0A5C3NTL7"/>
<evidence type="ECO:0000313" key="2">
    <source>
        <dbReference type="EMBL" id="TFK80846.1"/>
    </source>
</evidence>
<dbReference type="Proteomes" id="UP000308197">
    <property type="component" value="Unassembled WGS sequence"/>
</dbReference>
<gene>
    <name evidence="2" type="ORF">K466DRAFT_591618</name>
</gene>
<dbReference type="AlphaFoldDB" id="A0A5C3NTL7"/>
<accession>A0A5C3NTL7</accession>
<evidence type="ECO:0008006" key="4">
    <source>
        <dbReference type="Google" id="ProtNLM"/>
    </source>
</evidence>
<sequence length="454" mass="49929">MSVPSGLKPAWNGRQGGGDGSMSVASTGKVSVILPGELSKTVIDFLHDDKDSLHHCSLVCKAWVSSSRLHLFHTITVWDAERTFKQLQPFLAAIPASASTICHLIIIGKVTLTIDEVRAALCSLPGLRELKLVDCTVLPYHTDRRRPTPCVSHVSALQLIHCNTTASDLDPLLDLIALFSNIDYLRLQNNNFEFLKAPRESGPGLSATSFRTISAVMVPLSLLSCLILQSKTPAEVKRVEVVACTVLSRRDDGAAPFAALLAAIMPTLESFGVTPGLYFMFDERHVLAGTAESYAISRCAHWHLQSLDILLPKFADMQQLMKLMLSFTYDFRMRALPPVVRAVRFVVPEIASVEEAAPPRGYTAQKHEEEVAFYWLYVDHNFECTEFAGRTFEIVMADDASPASRARVAALKAYLEKRLAVMVRRGQLTIFPGFSGMCSNCSALDQSCPLRTAG</sequence>
<protein>
    <recommendedName>
        <fullName evidence="4">F-box domain-containing protein</fullName>
    </recommendedName>
</protein>
<evidence type="ECO:0000313" key="3">
    <source>
        <dbReference type="Proteomes" id="UP000308197"/>
    </source>
</evidence>
<keyword evidence="3" id="KW-1185">Reference proteome</keyword>
<reference evidence="2 3" key="1">
    <citation type="journal article" date="2019" name="Nat. Ecol. Evol.">
        <title>Megaphylogeny resolves global patterns of mushroom evolution.</title>
        <authorList>
            <person name="Varga T."/>
            <person name="Krizsan K."/>
            <person name="Foldi C."/>
            <person name="Dima B."/>
            <person name="Sanchez-Garcia M."/>
            <person name="Sanchez-Ramirez S."/>
            <person name="Szollosi G.J."/>
            <person name="Szarkandi J.G."/>
            <person name="Papp V."/>
            <person name="Albert L."/>
            <person name="Andreopoulos W."/>
            <person name="Angelini C."/>
            <person name="Antonin V."/>
            <person name="Barry K.W."/>
            <person name="Bougher N.L."/>
            <person name="Buchanan P."/>
            <person name="Buyck B."/>
            <person name="Bense V."/>
            <person name="Catcheside P."/>
            <person name="Chovatia M."/>
            <person name="Cooper J."/>
            <person name="Damon W."/>
            <person name="Desjardin D."/>
            <person name="Finy P."/>
            <person name="Geml J."/>
            <person name="Haridas S."/>
            <person name="Hughes K."/>
            <person name="Justo A."/>
            <person name="Karasinski D."/>
            <person name="Kautmanova I."/>
            <person name="Kiss B."/>
            <person name="Kocsube S."/>
            <person name="Kotiranta H."/>
            <person name="LaButti K.M."/>
            <person name="Lechner B.E."/>
            <person name="Liimatainen K."/>
            <person name="Lipzen A."/>
            <person name="Lukacs Z."/>
            <person name="Mihaltcheva S."/>
            <person name="Morgado L.N."/>
            <person name="Niskanen T."/>
            <person name="Noordeloos M.E."/>
            <person name="Ohm R.A."/>
            <person name="Ortiz-Santana B."/>
            <person name="Ovrebo C."/>
            <person name="Racz N."/>
            <person name="Riley R."/>
            <person name="Savchenko A."/>
            <person name="Shiryaev A."/>
            <person name="Soop K."/>
            <person name="Spirin V."/>
            <person name="Szebenyi C."/>
            <person name="Tomsovsky M."/>
            <person name="Tulloss R.E."/>
            <person name="Uehling J."/>
            <person name="Grigoriev I.V."/>
            <person name="Vagvolgyi C."/>
            <person name="Papp T."/>
            <person name="Martin F.M."/>
            <person name="Miettinen O."/>
            <person name="Hibbett D.S."/>
            <person name="Nagy L.G."/>
        </authorList>
    </citation>
    <scope>NUCLEOTIDE SEQUENCE [LARGE SCALE GENOMIC DNA]</scope>
    <source>
        <strain evidence="2 3">HHB13444</strain>
    </source>
</reference>
<dbReference type="EMBL" id="ML211697">
    <property type="protein sequence ID" value="TFK80846.1"/>
    <property type="molecule type" value="Genomic_DNA"/>
</dbReference>
<organism evidence="2 3">
    <name type="scientific">Polyporus arcularius HHB13444</name>
    <dbReference type="NCBI Taxonomy" id="1314778"/>
    <lineage>
        <taxon>Eukaryota</taxon>
        <taxon>Fungi</taxon>
        <taxon>Dikarya</taxon>
        <taxon>Basidiomycota</taxon>
        <taxon>Agaricomycotina</taxon>
        <taxon>Agaricomycetes</taxon>
        <taxon>Polyporales</taxon>
        <taxon>Polyporaceae</taxon>
        <taxon>Polyporus</taxon>
    </lineage>
</organism>
<evidence type="ECO:0000256" key="1">
    <source>
        <dbReference type="SAM" id="MobiDB-lite"/>
    </source>
</evidence>